<proteinExistence type="inferred from homology"/>
<comment type="similarity">
    <text evidence="1">Belongs to the UPF0612 family.</text>
</comment>
<keyword evidence="4" id="KW-1185">Reference proteome</keyword>
<name>A0ABQ8VFG7_9AGAR</name>
<dbReference type="Pfam" id="PF08593">
    <property type="entry name" value="Mug135_C"/>
    <property type="match status" value="1"/>
</dbReference>
<sequence length="253" mass="27979">MLQRKLLISESTLRPIFDPGLTDEFNNIQCPQNPPTPAEVIEAARLAHRALRYRDNGAPPTSNEYISDEAVAACFYYEKAVLESAAGVAGAPLWFQQWNQASFVPLVNDVRTLKDDVRTLKVNVCTLKVNVNTLKDSVNALGLNTSTLLIQDGKDRNGQQNVNNSGPFYEIPFPDGRKPWGLSVNRPGHVSSSFLPNVILPRLDNQASIDNLTHNQSYAYFAGYYPNMPVSNTGPNTLRDWKLAIARAIGHVA</sequence>
<evidence type="ECO:0000313" key="3">
    <source>
        <dbReference type="EMBL" id="KAJ4492378.1"/>
    </source>
</evidence>
<gene>
    <name evidence="3" type="ORF">C8R41DRAFT_867265</name>
</gene>
<dbReference type="Proteomes" id="UP001150217">
    <property type="component" value="Unassembled WGS sequence"/>
</dbReference>
<evidence type="ECO:0000259" key="2">
    <source>
        <dbReference type="Pfam" id="PF08593"/>
    </source>
</evidence>
<feature type="domain" description="Mug135-like C-terminal" evidence="2">
    <location>
        <begin position="157"/>
        <end position="251"/>
    </location>
</feature>
<accession>A0ABQ8VFG7</accession>
<evidence type="ECO:0000256" key="1">
    <source>
        <dbReference type="ARBA" id="ARBA00005788"/>
    </source>
</evidence>
<dbReference type="InterPro" id="IPR013902">
    <property type="entry name" value="Mug135-like_C"/>
</dbReference>
<reference evidence="3" key="1">
    <citation type="submission" date="2022-08" db="EMBL/GenBank/DDBJ databases">
        <title>A Global Phylogenomic Analysis of the Shiitake Genus Lentinula.</title>
        <authorList>
            <consortium name="DOE Joint Genome Institute"/>
            <person name="Sierra-Patev S."/>
            <person name="Min B."/>
            <person name="Naranjo-Ortiz M."/>
            <person name="Looney B."/>
            <person name="Konkel Z."/>
            <person name="Slot J.C."/>
            <person name="Sakamoto Y."/>
            <person name="Steenwyk J.L."/>
            <person name="Rokas A."/>
            <person name="Carro J."/>
            <person name="Camarero S."/>
            <person name="Ferreira P."/>
            <person name="Molpeceres G."/>
            <person name="Ruiz-Duenas F.J."/>
            <person name="Serrano A."/>
            <person name="Henrissat B."/>
            <person name="Drula E."/>
            <person name="Hughes K.W."/>
            <person name="Mata J.L."/>
            <person name="Ishikawa N.K."/>
            <person name="Vargas-Isla R."/>
            <person name="Ushijima S."/>
            <person name="Smith C.A."/>
            <person name="Ahrendt S."/>
            <person name="Andreopoulos W."/>
            <person name="He G."/>
            <person name="Labutti K."/>
            <person name="Lipzen A."/>
            <person name="Ng V."/>
            <person name="Riley R."/>
            <person name="Sandor L."/>
            <person name="Barry K."/>
            <person name="Martinez A.T."/>
            <person name="Xiao Y."/>
            <person name="Gibbons J.G."/>
            <person name="Terashima K."/>
            <person name="Grigoriev I.V."/>
            <person name="Hibbett D.S."/>
        </authorList>
    </citation>
    <scope>NUCLEOTIDE SEQUENCE</scope>
    <source>
        <strain evidence="3">RHP3577 ss4</strain>
    </source>
</reference>
<protein>
    <recommendedName>
        <fullName evidence="2">Mug135-like C-terminal domain-containing protein</fullName>
    </recommendedName>
</protein>
<organism evidence="3 4">
    <name type="scientific">Lentinula lateritia</name>
    <dbReference type="NCBI Taxonomy" id="40482"/>
    <lineage>
        <taxon>Eukaryota</taxon>
        <taxon>Fungi</taxon>
        <taxon>Dikarya</taxon>
        <taxon>Basidiomycota</taxon>
        <taxon>Agaricomycotina</taxon>
        <taxon>Agaricomycetes</taxon>
        <taxon>Agaricomycetidae</taxon>
        <taxon>Agaricales</taxon>
        <taxon>Marasmiineae</taxon>
        <taxon>Omphalotaceae</taxon>
        <taxon>Lentinula</taxon>
    </lineage>
</organism>
<comment type="caution">
    <text evidence="3">The sequence shown here is derived from an EMBL/GenBank/DDBJ whole genome shotgun (WGS) entry which is preliminary data.</text>
</comment>
<evidence type="ECO:0000313" key="4">
    <source>
        <dbReference type="Proteomes" id="UP001150217"/>
    </source>
</evidence>
<dbReference type="EMBL" id="JANVFT010000038">
    <property type="protein sequence ID" value="KAJ4492378.1"/>
    <property type="molecule type" value="Genomic_DNA"/>
</dbReference>